<dbReference type="AlphaFoldDB" id="A0A4Y2MMI9"/>
<dbReference type="OrthoDB" id="10017160at2759"/>
<reference evidence="2 3" key="1">
    <citation type="journal article" date="2019" name="Sci. Rep.">
        <title>Orb-weaving spider Araneus ventricosus genome elucidates the spidroin gene catalogue.</title>
        <authorList>
            <person name="Kono N."/>
            <person name="Nakamura H."/>
            <person name="Ohtoshi R."/>
            <person name="Moran D.A.P."/>
            <person name="Shinohara A."/>
            <person name="Yoshida Y."/>
            <person name="Fujiwara M."/>
            <person name="Mori M."/>
            <person name="Tomita M."/>
            <person name="Arakawa K."/>
        </authorList>
    </citation>
    <scope>NUCLEOTIDE SEQUENCE [LARGE SCALE GENOMIC DNA]</scope>
</reference>
<dbReference type="PANTHER" id="PTHR46060">
    <property type="entry name" value="MARINER MOS1 TRANSPOSASE-LIKE PROTEIN"/>
    <property type="match status" value="1"/>
</dbReference>
<accession>A0A4Y2MMI9</accession>
<dbReference type="GO" id="GO:0003676">
    <property type="term" value="F:nucleic acid binding"/>
    <property type="evidence" value="ECO:0007669"/>
    <property type="project" value="InterPro"/>
</dbReference>
<comment type="caution">
    <text evidence="2">The sequence shown here is derived from an EMBL/GenBank/DDBJ whole genome shotgun (WGS) entry which is preliminary data.</text>
</comment>
<evidence type="ECO:0008006" key="4">
    <source>
        <dbReference type="Google" id="ProtNLM"/>
    </source>
</evidence>
<dbReference type="InterPro" id="IPR052709">
    <property type="entry name" value="Transposase-MT_Hybrid"/>
</dbReference>
<dbReference type="Proteomes" id="UP000499080">
    <property type="component" value="Unassembled WGS sequence"/>
</dbReference>
<gene>
    <name evidence="2" type="ORF">AVEN_72416_1</name>
</gene>
<keyword evidence="3" id="KW-1185">Reference proteome</keyword>
<proteinExistence type="predicted"/>
<dbReference type="PANTHER" id="PTHR46060:SF1">
    <property type="entry name" value="MARINER MOS1 TRANSPOSASE-LIKE PROTEIN"/>
    <property type="match status" value="1"/>
</dbReference>
<name>A0A4Y2MMI9_ARAVE</name>
<dbReference type="Gene3D" id="3.30.420.10">
    <property type="entry name" value="Ribonuclease H-like superfamily/Ribonuclease H"/>
    <property type="match status" value="1"/>
</dbReference>
<evidence type="ECO:0000256" key="1">
    <source>
        <dbReference type="SAM" id="MobiDB-lite"/>
    </source>
</evidence>
<evidence type="ECO:0000313" key="3">
    <source>
        <dbReference type="Proteomes" id="UP000499080"/>
    </source>
</evidence>
<feature type="region of interest" description="Disordered" evidence="1">
    <location>
        <begin position="128"/>
        <end position="174"/>
    </location>
</feature>
<evidence type="ECO:0000313" key="2">
    <source>
        <dbReference type="EMBL" id="GBN28381.1"/>
    </source>
</evidence>
<dbReference type="EMBL" id="BGPR01007634">
    <property type="protein sequence ID" value="GBN28381.1"/>
    <property type="molecule type" value="Genomic_DNA"/>
</dbReference>
<organism evidence="2 3">
    <name type="scientific">Araneus ventricosus</name>
    <name type="common">Orbweaver spider</name>
    <name type="synonym">Epeira ventricosa</name>
    <dbReference type="NCBI Taxonomy" id="182803"/>
    <lineage>
        <taxon>Eukaryota</taxon>
        <taxon>Metazoa</taxon>
        <taxon>Ecdysozoa</taxon>
        <taxon>Arthropoda</taxon>
        <taxon>Chelicerata</taxon>
        <taxon>Arachnida</taxon>
        <taxon>Araneae</taxon>
        <taxon>Araneomorphae</taxon>
        <taxon>Entelegynae</taxon>
        <taxon>Araneoidea</taxon>
        <taxon>Araneidae</taxon>
        <taxon>Araneus</taxon>
    </lineage>
</organism>
<protein>
    <recommendedName>
        <fullName evidence="4">Histone-lysine N-methyltransferase SETMAR</fullName>
    </recommendedName>
</protein>
<sequence>MLREGILLLHDNARPYTAAQTRASLDSFGWEGLDHPLYSPDLATSDFHLFRHIKHHLAGSHCNDDEDFSLVTLMPRFEATRYFGTDLVILNCDQMTTMTSRLAHSSKIRTTPMGGHWPLRMIQRATGPIQGGSSVESGFEPEHSGPEAQTLPLGHLGPKKLQNLHSEDPSEFTN</sequence>
<dbReference type="InterPro" id="IPR036397">
    <property type="entry name" value="RNaseH_sf"/>
</dbReference>